<accession>A0A4R2KTK4</accession>
<evidence type="ECO:0000313" key="2">
    <source>
        <dbReference type="EMBL" id="TCO76107.1"/>
    </source>
</evidence>
<dbReference type="Proteomes" id="UP000294980">
    <property type="component" value="Unassembled WGS sequence"/>
</dbReference>
<name>A0A4R2KTK4_9GAMM</name>
<feature type="transmembrane region" description="Helical" evidence="1">
    <location>
        <begin position="55"/>
        <end position="75"/>
    </location>
</feature>
<feature type="transmembrane region" description="Helical" evidence="1">
    <location>
        <begin position="82"/>
        <end position="103"/>
    </location>
</feature>
<dbReference type="EMBL" id="SLWX01000005">
    <property type="protein sequence ID" value="TCO76107.1"/>
    <property type="molecule type" value="Genomic_DNA"/>
</dbReference>
<proteinExistence type="predicted"/>
<keyword evidence="1" id="KW-1133">Transmembrane helix</keyword>
<gene>
    <name evidence="2" type="ORF">EV688_10567</name>
</gene>
<organism evidence="2 3">
    <name type="scientific">Chromatocurvus halotolerans</name>
    <dbReference type="NCBI Taxonomy" id="1132028"/>
    <lineage>
        <taxon>Bacteria</taxon>
        <taxon>Pseudomonadati</taxon>
        <taxon>Pseudomonadota</taxon>
        <taxon>Gammaproteobacteria</taxon>
        <taxon>Cellvibrionales</taxon>
        <taxon>Halieaceae</taxon>
        <taxon>Chromatocurvus</taxon>
    </lineage>
</organism>
<protein>
    <submittedName>
        <fullName evidence="2">Uncharacterized protein</fullName>
    </submittedName>
</protein>
<keyword evidence="3" id="KW-1185">Reference proteome</keyword>
<keyword evidence="1" id="KW-0472">Membrane</keyword>
<dbReference type="OrthoDB" id="6089494at2"/>
<keyword evidence="1" id="KW-0812">Transmembrane</keyword>
<evidence type="ECO:0000256" key="1">
    <source>
        <dbReference type="SAM" id="Phobius"/>
    </source>
</evidence>
<reference evidence="2 3" key="1">
    <citation type="submission" date="2019-03" db="EMBL/GenBank/DDBJ databases">
        <title>Genomic Encyclopedia of Type Strains, Phase IV (KMG-IV): sequencing the most valuable type-strain genomes for metagenomic binning, comparative biology and taxonomic classification.</title>
        <authorList>
            <person name="Goeker M."/>
        </authorList>
    </citation>
    <scope>NUCLEOTIDE SEQUENCE [LARGE SCALE GENOMIC DNA]</scope>
    <source>
        <strain evidence="2 3">DSM 23344</strain>
    </source>
</reference>
<sequence>MVGESDNRDRAESRRLAVVLVSLVALVGLGALFMLPMLGDIVATQLEPGLGLRDAAVIAFFTTAILFIVFAIAAGDGLLGELQFMLGGFFLFFAIFWLLIAWVF</sequence>
<dbReference type="AlphaFoldDB" id="A0A4R2KTK4"/>
<evidence type="ECO:0000313" key="3">
    <source>
        <dbReference type="Proteomes" id="UP000294980"/>
    </source>
</evidence>
<comment type="caution">
    <text evidence="2">The sequence shown here is derived from an EMBL/GenBank/DDBJ whole genome shotgun (WGS) entry which is preliminary data.</text>
</comment>
<dbReference type="RefSeq" id="WP_117315599.1">
    <property type="nucleotide sequence ID" value="NZ_QQSW01000003.1"/>
</dbReference>
<feature type="transmembrane region" description="Helical" evidence="1">
    <location>
        <begin position="16"/>
        <end position="35"/>
    </location>
</feature>